<protein>
    <submittedName>
        <fullName evidence="3">AraC family transcriptional regulator</fullName>
    </submittedName>
</protein>
<dbReference type="InterPro" id="IPR050959">
    <property type="entry name" value="MarA-like"/>
</dbReference>
<organism evidence="3 4">
    <name type="scientific">Candidatus Prevotella avicola</name>
    <dbReference type="NCBI Taxonomy" id="2838738"/>
    <lineage>
        <taxon>Bacteria</taxon>
        <taxon>Pseudomonadati</taxon>
        <taxon>Bacteroidota</taxon>
        <taxon>Bacteroidia</taxon>
        <taxon>Bacteroidales</taxon>
        <taxon>Prevotellaceae</taxon>
        <taxon>Prevotella</taxon>
    </lineage>
</organism>
<reference evidence="3" key="2">
    <citation type="submission" date="2021-04" db="EMBL/GenBank/DDBJ databases">
        <authorList>
            <person name="Gilroy R."/>
        </authorList>
    </citation>
    <scope>NUCLEOTIDE SEQUENCE</scope>
    <source>
        <strain evidence="3">ChiHecec3B27-8219</strain>
    </source>
</reference>
<keyword evidence="1" id="KW-0238">DNA-binding</keyword>
<proteinExistence type="predicted"/>
<dbReference type="PANTHER" id="PTHR47504">
    <property type="entry name" value="RIGHT ORIGIN-BINDING PROTEIN"/>
    <property type="match status" value="1"/>
</dbReference>
<feature type="domain" description="HTH araC/xylS-type" evidence="2">
    <location>
        <begin position="191"/>
        <end position="288"/>
    </location>
</feature>
<dbReference type="Pfam" id="PF12833">
    <property type="entry name" value="HTH_18"/>
    <property type="match status" value="1"/>
</dbReference>
<dbReference type="EMBL" id="DXBE01000050">
    <property type="protein sequence ID" value="HIZ69568.1"/>
    <property type="molecule type" value="Genomic_DNA"/>
</dbReference>
<comment type="caution">
    <text evidence="3">The sequence shown here is derived from an EMBL/GenBank/DDBJ whole genome shotgun (WGS) entry which is preliminary data.</text>
</comment>
<dbReference type="PANTHER" id="PTHR47504:SF5">
    <property type="entry name" value="RIGHT ORIGIN-BINDING PROTEIN"/>
    <property type="match status" value="1"/>
</dbReference>
<gene>
    <name evidence="3" type="ORF">H9966_06790</name>
</gene>
<evidence type="ECO:0000259" key="2">
    <source>
        <dbReference type="PROSITE" id="PS01124"/>
    </source>
</evidence>
<dbReference type="Gene3D" id="1.10.10.60">
    <property type="entry name" value="Homeodomain-like"/>
    <property type="match status" value="1"/>
</dbReference>
<evidence type="ECO:0000256" key="1">
    <source>
        <dbReference type="ARBA" id="ARBA00023125"/>
    </source>
</evidence>
<reference evidence="3" key="1">
    <citation type="journal article" date="2021" name="PeerJ">
        <title>Extensive microbial diversity within the chicken gut microbiome revealed by metagenomics and culture.</title>
        <authorList>
            <person name="Gilroy R."/>
            <person name="Ravi A."/>
            <person name="Getino M."/>
            <person name="Pursley I."/>
            <person name="Horton D.L."/>
            <person name="Alikhan N.F."/>
            <person name="Baker D."/>
            <person name="Gharbi K."/>
            <person name="Hall N."/>
            <person name="Watson M."/>
            <person name="Adriaenssens E.M."/>
            <person name="Foster-Nyarko E."/>
            <person name="Jarju S."/>
            <person name="Secka A."/>
            <person name="Antonio M."/>
            <person name="Oren A."/>
            <person name="Chaudhuri R.R."/>
            <person name="La Ragione R."/>
            <person name="Hildebrand F."/>
            <person name="Pallen M.J."/>
        </authorList>
    </citation>
    <scope>NUCLEOTIDE SEQUENCE</scope>
    <source>
        <strain evidence="3">ChiHecec3B27-8219</strain>
    </source>
</reference>
<dbReference type="Proteomes" id="UP000824055">
    <property type="component" value="Unassembled WGS sequence"/>
</dbReference>
<dbReference type="InterPro" id="IPR018060">
    <property type="entry name" value="HTH_AraC"/>
</dbReference>
<dbReference type="GO" id="GO:0043565">
    <property type="term" value="F:sequence-specific DNA binding"/>
    <property type="evidence" value="ECO:0007669"/>
    <property type="project" value="InterPro"/>
</dbReference>
<dbReference type="PROSITE" id="PS01124">
    <property type="entry name" value="HTH_ARAC_FAMILY_2"/>
    <property type="match status" value="1"/>
</dbReference>
<evidence type="ECO:0000313" key="3">
    <source>
        <dbReference type="EMBL" id="HIZ69568.1"/>
    </source>
</evidence>
<dbReference type="SMART" id="SM00342">
    <property type="entry name" value="HTH_ARAC"/>
    <property type="match status" value="1"/>
</dbReference>
<dbReference type="GO" id="GO:0003700">
    <property type="term" value="F:DNA-binding transcription factor activity"/>
    <property type="evidence" value="ECO:0007669"/>
    <property type="project" value="InterPro"/>
</dbReference>
<name>A0A9D2FY12_9BACT</name>
<evidence type="ECO:0000313" key="4">
    <source>
        <dbReference type="Proteomes" id="UP000824055"/>
    </source>
</evidence>
<dbReference type="AlphaFoldDB" id="A0A9D2FY12"/>
<sequence>MDHLERNLEKVKLQYIEEHLRCDHYCQGDKSRLAIYELDTDECLVREHIMRSAIFFVTKGQISLASMKDDNLIPAGHFYLKPAGSYFYCKAEEPSTIIRMSLDVDITFCNKLHIRDLKNHLTKPFTPPHAILPILGPLSQELEATRTALASSLMCVHYQEAKVNVLLILLRAFYSKEELAKLFWPVVTSDVDFKKFVIRIAAKAQSVKELINLSGMPPTSFNRKFQQAFGISAGNWLTEKKKEGILQEIMLGEMSVAQIAEKFAFTPNYLILFCKTHFGHTPMELRKMYSNRYHPR</sequence>
<accession>A0A9D2FY12</accession>